<feature type="transmembrane region" description="Helical" evidence="7">
    <location>
        <begin position="43"/>
        <end position="62"/>
    </location>
</feature>
<keyword evidence="5 7" id="KW-1133">Transmembrane helix</keyword>
<dbReference type="InterPro" id="IPR036259">
    <property type="entry name" value="MFS_trans_sf"/>
</dbReference>
<proteinExistence type="predicted"/>
<evidence type="ECO:0000259" key="8">
    <source>
        <dbReference type="PROSITE" id="PS50850"/>
    </source>
</evidence>
<feature type="transmembrane region" description="Helical" evidence="7">
    <location>
        <begin position="106"/>
        <end position="126"/>
    </location>
</feature>
<dbReference type="EMBL" id="JAMLJM010000006">
    <property type="protein sequence ID" value="MCL9809480.1"/>
    <property type="molecule type" value="Genomic_DNA"/>
</dbReference>
<evidence type="ECO:0000256" key="4">
    <source>
        <dbReference type="ARBA" id="ARBA00022692"/>
    </source>
</evidence>
<protein>
    <submittedName>
        <fullName evidence="9">MFS transporter</fullName>
    </submittedName>
</protein>
<feature type="transmembrane region" description="Helical" evidence="7">
    <location>
        <begin position="407"/>
        <end position="428"/>
    </location>
</feature>
<organism evidence="9 10">
    <name type="scientific">Flavobacterium luminosum</name>
    <dbReference type="NCBI Taxonomy" id="2949086"/>
    <lineage>
        <taxon>Bacteria</taxon>
        <taxon>Pseudomonadati</taxon>
        <taxon>Bacteroidota</taxon>
        <taxon>Flavobacteriia</taxon>
        <taxon>Flavobacteriales</taxon>
        <taxon>Flavobacteriaceae</taxon>
        <taxon>Flavobacterium</taxon>
    </lineage>
</organism>
<feature type="transmembrane region" description="Helical" evidence="7">
    <location>
        <begin position="292"/>
        <end position="314"/>
    </location>
</feature>
<evidence type="ECO:0000256" key="3">
    <source>
        <dbReference type="ARBA" id="ARBA00022475"/>
    </source>
</evidence>
<accession>A0ABT0TPS1</accession>
<feature type="transmembrane region" description="Helical" evidence="7">
    <location>
        <begin position="138"/>
        <end position="164"/>
    </location>
</feature>
<keyword evidence="3" id="KW-1003">Cell membrane</keyword>
<comment type="subcellular location">
    <subcellularLocation>
        <location evidence="1">Cell membrane</location>
        <topology evidence="1">Multi-pass membrane protein</topology>
    </subcellularLocation>
</comment>
<dbReference type="SUPFAM" id="SSF103473">
    <property type="entry name" value="MFS general substrate transporter"/>
    <property type="match status" value="1"/>
</dbReference>
<evidence type="ECO:0000256" key="1">
    <source>
        <dbReference type="ARBA" id="ARBA00004651"/>
    </source>
</evidence>
<feature type="transmembrane region" description="Helical" evidence="7">
    <location>
        <begin position="256"/>
        <end position="280"/>
    </location>
</feature>
<dbReference type="CDD" id="cd06173">
    <property type="entry name" value="MFS_MefA_like"/>
    <property type="match status" value="1"/>
</dbReference>
<dbReference type="Proteomes" id="UP001317191">
    <property type="component" value="Unassembled WGS sequence"/>
</dbReference>
<sequence length="443" mass="48501">MERKNNNSVTIKRYYKSSKNIRVVATKKKRDPFSSLKIKEFRWFLLMRLGIVLAWSIQFVLIEWEVYRLTKDPWSLGLIGLMEVIPAIGLALFAGHVVDQNEKKGMLLKCFSALAIISIAMCLLVKPEITETLSKDFILNSIYCLVFLGGIVRAFIIPSVFSLLGLLVPNQEKPNAAAWSSSTWQFAAVFGPAFAGFAISWIGIYQSMLIVVFCIIIGIIGLLQIEKKPILNPKLGEPILKSLTEGINFVFNNKTILNAITLDMFAVLFGGAVALIPVFAQDILKVGSEGFGILRAAPAVGGLLTMLIATYIPLNKNAGKKLLTAVFLFGVCIIVFGLSKSFWISVIALFLSGITDGISVVIRQTILHLYTPDTMRGRVSSVNSIFVGSSNELGAFESGLASRMLGVVNAVVFGGIITMMVVTTMGAISPEFRNLDIDKDLEE</sequence>
<dbReference type="InterPro" id="IPR020846">
    <property type="entry name" value="MFS_dom"/>
</dbReference>
<dbReference type="Gene3D" id="1.20.1250.20">
    <property type="entry name" value="MFS general substrate transporter like domains"/>
    <property type="match status" value="1"/>
</dbReference>
<dbReference type="Pfam" id="PF05977">
    <property type="entry name" value="MFS_3"/>
    <property type="match status" value="1"/>
</dbReference>
<dbReference type="InterPro" id="IPR010290">
    <property type="entry name" value="TM_effector"/>
</dbReference>
<evidence type="ECO:0000313" key="10">
    <source>
        <dbReference type="Proteomes" id="UP001317191"/>
    </source>
</evidence>
<evidence type="ECO:0000256" key="2">
    <source>
        <dbReference type="ARBA" id="ARBA00022448"/>
    </source>
</evidence>
<evidence type="ECO:0000256" key="7">
    <source>
        <dbReference type="SAM" id="Phobius"/>
    </source>
</evidence>
<keyword evidence="10" id="KW-1185">Reference proteome</keyword>
<comment type="caution">
    <text evidence="9">The sequence shown here is derived from an EMBL/GenBank/DDBJ whole genome shotgun (WGS) entry which is preliminary data.</text>
</comment>
<dbReference type="PANTHER" id="PTHR23513:SF9">
    <property type="entry name" value="ENTEROBACTIN EXPORTER ENTS"/>
    <property type="match status" value="1"/>
</dbReference>
<feature type="domain" description="Major facilitator superfamily (MFS) profile" evidence="8">
    <location>
        <begin position="247"/>
        <end position="443"/>
    </location>
</feature>
<keyword evidence="4 7" id="KW-0812">Transmembrane</keyword>
<dbReference type="PROSITE" id="PS50850">
    <property type="entry name" value="MFS"/>
    <property type="match status" value="1"/>
</dbReference>
<reference evidence="9 10" key="1">
    <citation type="submission" date="2022-05" db="EMBL/GenBank/DDBJ databases">
        <title>Flavobacterium sp., isolated from activated sludge.</title>
        <authorList>
            <person name="Ran Q."/>
        </authorList>
    </citation>
    <scope>NUCLEOTIDE SEQUENCE [LARGE SCALE GENOMIC DNA]</scope>
    <source>
        <strain evidence="9 10">HXWNR70</strain>
    </source>
</reference>
<dbReference type="PANTHER" id="PTHR23513">
    <property type="entry name" value="INTEGRAL MEMBRANE EFFLUX PROTEIN-RELATED"/>
    <property type="match status" value="1"/>
</dbReference>
<keyword evidence="6 7" id="KW-0472">Membrane</keyword>
<feature type="transmembrane region" description="Helical" evidence="7">
    <location>
        <begin position="176"/>
        <end position="198"/>
    </location>
</feature>
<keyword evidence="2" id="KW-0813">Transport</keyword>
<evidence type="ECO:0000313" key="9">
    <source>
        <dbReference type="EMBL" id="MCL9809480.1"/>
    </source>
</evidence>
<name>A0ABT0TPS1_9FLAO</name>
<evidence type="ECO:0000256" key="5">
    <source>
        <dbReference type="ARBA" id="ARBA00022989"/>
    </source>
</evidence>
<gene>
    <name evidence="9" type="ORF">NAT50_08940</name>
</gene>
<feature type="transmembrane region" description="Helical" evidence="7">
    <location>
        <begin position="326"/>
        <end position="351"/>
    </location>
</feature>
<evidence type="ECO:0000256" key="6">
    <source>
        <dbReference type="ARBA" id="ARBA00023136"/>
    </source>
</evidence>
<feature type="transmembrane region" description="Helical" evidence="7">
    <location>
        <begin position="204"/>
        <end position="225"/>
    </location>
</feature>
<feature type="transmembrane region" description="Helical" evidence="7">
    <location>
        <begin position="74"/>
        <end position="94"/>
    </location>
</feature>